<accession>A0A3N5DKX3</accession>
<dbReference type="RefSeq" id="WP_124023375.1">
    <property type="nucleotide sequence ID" value="NZ_RPOH01000021.1"/>
</dbReference>
<dbReference type="AlphaFoldDB" id="A0A3N5DKX3"/>
<evidence type="ECO:0008006" key="3">
    <source>
        <dbReference type="Google" id="ProtNLM"/>
    </source>
</evidence>
<sequence length="245" mass="28106">MSEAKTIKGIEVQRSDKELENLLSAWVKAIVRYTTANEYDNPWWYNERASLSVLAGAAWTLKNWLALEEFSTLKRHRTLEPGVDRGSLRHGRCDLFVQSPNTSFAIEAKQTVQSIGARSDGYTFTERAMREAWADSGDLSNREAYRRFAVTFIVPYIPTSEVLINEDGEGKVCPRKVERAIKDWLTDQAGFLGASMKRTDFAFIFPQLGNQHYSLNGKHYPGVVIVFEERYRAHRRQTVTEEQVF</sequence>
<keyword evidence="2" id="KW-1185">Reference proteome</keyword>
<evidence type="ECO:0000313" key="2">
    <source>
        <dbReference type="Proteomes" id="UP000268615"/>
    </source>
</evidence>
<comment type="caution">
    <text evidence="1">The sequence shown here is derived from an EMBL/GenBank/DDBJ whole genome shotgun (WGS) entry which is preliminary data.</text>
</comment>
<protein>
    <recommendedName>
        <fullName evidence="3">Restriction endonuclease</fullName>
    </recommendedName>
</protein>
<proteinExistence type="predicted"/>
<dbReference type="EMBL" id="RPOH01000021">
    <property type="protein sequence ID" value="RPH29305.1"/>
    <property type="molecule type" value="Genomic_DNA"/>
</dbReference>
<gene>
    <name evidence="1" type="ORF">EHN07_06555</name>
</gene>
<evidence type="ECO:0000313" key="1">
    <source>
        <dbReference type="EMBL" id="RPH29305.1"/>
    </source>
</evidence>
<dbReference type="OrthoDB" id="7021248at2"/>
<reference evidence="1 2" key="1">
    <citation type="submission" date="2018-11" db="EMBL/GenBank/DDBJ databases">
        <title>Draft genome sequence of Buttiauxella warmboldiae CCUG 35512.</title>
        <authorList>
            <person name="Salva-Serra F."/>
            <person name="Marathe N."/>
            <person name="Moore E."/>
            <person name="Svensson L."/>
            <person name="Engstrom-Jakobsson H."/>
        </authorList>
    </citation>
    <scope>NUCLEOTIDE SEQUENCE [LARGE SCALE GENOMIC DNA]</scope>
    <source>
        <strain evidence="1 2">CCUG 35512</strain>
    </source>
</reference>
<organism evidence="1 2">
    <name type="scientific">Buttiauxella warmboldiae</name>
    <dbReference type="NCBI Taxonomy" id="82993"/>
    <lineage>
        <taxon>Bacteria</taxon>
        <taxon>Pseudomonadati</taxon>
        <taxon>Pseudomonadota</taxon>
        <taxon>Gammaproteobacteria</taxon>
        <taxon>Enterobacterales</taxon>
        <taxon>Enterobacteriaceae</taxon>
        <taxon>Buttiauxella</taxon>
    </lineage>
</organism>
<name>A0A3N5DKX3_9ENTR</name>
<dbReference type="Proteomes" id="UP000268615">
    <property type="component" value="Unassembled WGS sequence"/>
</dbReference>